<accession>A0ABY3UUN2</accession>
<gene>
    <name evidence="1" type="ORF">MJO58_04740</name>
</gene>
<keyword evidence="2" id="KW-1185">Reference proteome</keyword>
<sequence>MPTTILDLTRANPGTESELVLAALTASAGQPTTLIGYAPQREAVPADADINFIESDGYPPSVASAIATAVRKLSTDDAPISVYSFHRSVVRREEPELTGLGSHIAFQTGARLLPAVPRARRTDEWPNELIELDEALKYLREVLTESGATREPIYKAAIRNLLKAKSHKFDSKSGLPGADTPNLMTILLSNAEEQGMIDQIGREPSVRVRLKGDSTTASRSDVVVESIEAPGKRRSDLFQSILMDGIGLFSDVRELFLERLEEILAAQVGARERPAGVVVKQAIKRTREDAPDTFFRKSNRDLPKDKYPWRKLEGFALLILSRAGIIVDADKEPFSDPSPWAVKSGEFITLPENWKTRVDGELILELVRAQAEVTWADGVDLAGALWCNREDEYIDRIDAAIMYLTAEKGLKVAPITGILGN</sequence>
<protein>
    <submittedName>
        <fullName evidence="1">Uncharacterized protein</fullName>
    </submittedName>
</protein>
<dbReference type="Proteomes" id="UP001055171">
    <property type="component" value="Chromosome"/>
</dbReference>
<evidence type="ECO:0000313" key="1">
    <source>
        <dbReference type="EMBL" id="ULP43296.1"/>
    </source>
</evidence>
<reference evidence="1" key="1">
    <citation type="submission" date="2022-08" db="EMBL/GenBank/DDBJ databases">
        <title>Complete genome sequence of 14 non-tuberculosis mycobacteria type-strains.</title>
        <authorList>
            <person name="Igarashi Y."/>
            <person name="Osugi A."/>
            <person name="Mitarai S."/>
        </authorList>
    </citation>
    <scope>NUCLEOTIDE SEQUENCE</scope>
    <source>
        <strain evidence="1">ATCC 51985</strain>
    </source>
</reference>
<organism evidence="1 2">
    <name type="scientific">Mycobacterium lentiflavum</name>
    <dbReference type="NCBI Taxonomy" id="141349"/>
    <lineage>
        <taxon>Bacteria</taxon>
        <taxon>Bacillati</taxon>
        <taxon>Actinomycetota</taxon>
        <taxon>Actinomycetes</taxon>
        <taxon>Mycobacteriales</taxon>
        <taxon>Mycobacteriaceae</taxon>
        <taxon>Mycobacterium</taxon>
        <taxon>Mycobacterium simiae complex</taxon>
    </lineage>
</organism>
<proteinExistence type="predicted"/>
<dbReference type="RefSeq" id="WP_239722143.1">
    <property type="nucleotide sequence ID" value="NZ_CP092423.2"/>
</dbReference>
<evidence type="ECO:0000313" key="2">
    <source>
        <dbReference type="Proteomes" id="UP001055171"/>
    </source>
</evidence>
<dbReference type="EMBL" id="CP092423">
    <property type="protein sequence ID" value="ULP43296.1"/>
    <property type="molecule type" value="Genomic_DNA"/>
</dbReference>
<name>A0ABY3UUN2_MYCLN</name>